<gene>
    <name evidence="3" type="ORF">BN8_05911</name>
</gene>
<dbReference type="InterPro" id="IPR052893">
    <property type="entry name" value="TCS_response_regulator"/>
</dbReference>
<keyword evidence="4" id="KW-1185">Reference proteome</keyword>
<dbReference type="eggNOG" id="COG0784">
    <property type="taxonomic scope" value="Bacteria"/>
</dbReference>
<keyword evidence="1" id="KW-0597">Phosphoprotein</keyword>
<evidence type="ECO:0000256" key="1">
    <source>
        <dbReference type="PROSITE-ProRule" id="PRU00169"/>
    </source>
</evidence>
<dbReference type="PANTHER" id="PTHR44520">
    <property type="entry name" value="RESPONSE REGULATOR RCP1-RELATED"/>
    <property type="match status" value="1"/>
</dbReference>
<organism evidence="3 4">
    <name type="scientific">Fibrisoma limi BUZ 3</name>
    <dbReference type="NCBI Taxonomy" id="1185876"/>
    <lineage>
        <taxon>Bacteria</taxon>
        <taxon>Pseudomonadati</taxon>
        <taxon>Bacteroidota</taxon>
        <taxon>Cytophagia</taxon>
        <taxon>Cytophagales</taxon>
        <taxon>Spirosomataceae</taxon>
        <taxon>Fibrisoma</taxon>
    </lineage>
</organism>
<dbReference type="InterPro" id="IPR001789">
    <property type="entry name" value="Sig_transdc_resp-reg_receiver"/>
</dbReference>
<dbReference type="STRING" id="1185876.BN8_05911"/>
<feature type="modified residue" description="4-aspartylphosphate" evidence="1">
    <location>
        <position position="59"/>
    </location>
</feature>
<dbReference type="InterPro" id="IPR011006">
    <property type="entry name" value="CheY-like_superfamily"/>
</dbReference>
<sequence>MNASFTVLLVDDDEDECLIIERVVQESWANCQLICARSREEMYTYLNGPGPRPVLILMDANIPPYSGYEFIQELRAEKRFRSIQILVLTGSSMLDQVDDYYAVGANAYMVKPVSFQEYKYLLSQVRSFWLDVAVQPHRQNNNL</sequence>
<dbReference type="GO" id="GO:0000160">
    <property type="term" value="P:phosphorelay signal transduction system"/>
    <property type="evidence" value="ECO:0007669"/>
    <property type="project" value="InterPro"/>
</dbReference>
<evidence type="ECO:0000313" key="3">
    <source>
        <dbReference type="EMBL" id="CCH56556.1"/>
    </source>
</evidence>
<dbReference type="RefSeq" id="WP_009285121.1">
    <property type="nucleotide sequence ID" value="NZ_CAIT01000009.1"/>
</dbReference>
<dbReference type="PROSITE" id="PS50110">
    <property type="entry name" value="RESPONSE_REGULATORY"/>
    <property type="match status" value="1"/>
</dbReference>
<dbReference type="AlphaFoldDB" id="I2GRM8"/>
<evidence type="ECO:0000259" key="2">
    <source>
        <dbReference type="PROSITE" id="PS50110"/>
    </source>
</evidence>
<accession>I2GRM8</accession>
<reference evidence="3 4" key="1">
    <citation type="journal article" date="2012" name="J. Bacteriol.">
        <title>Genome Sequence of the Filamentous Bacterium Fibrisoma limi BUZ 3T.</title>
        <authorList>
            <person name="Filippini M."/>
            <person name="Qi W."/>
            <person name="Jaenicke S."/>
            <person name="Goesmann A."/>
            <person name="Smits T.H."/>
            <person name="Bagheri H.C."/>
        </authorList>
    </citation>
    <scope>NUCLEOTIDE SEQUENCE [LARGE SCALE GENOMIC DNA]</scope>
    <source>
        <strain evidence="4">BUZ 3T</strain>
    </source>
</reference>
<dbReference type="SUPFAM" id="SSF52172">
    <property type="entry name" value="CheY-like"/>
    <property type="match status" value="1"/>
</dbReference>
<dbReference type="Gene3D" id="3.40.50.2300">
    <property type="match status" value="1"/>
</dbReference>
<dbReference type="PANTHER" id="PTHR44520:SF2">
    <property type="entry name" value="RESPONSE REGULATOR RCP1"/>
    <property type="match status" value="1"/>
</dbReference>
<protein>
    <submittedName>
        <fullName evidence="3">Response regulator rcp1</fullName>
    </submittedName>
</protein>
<dbReference type="SMART" id="SM00448">
    <property type="entry name" value="REC"/>
    <property type="match status" value="1"/>
</dbReference>
<dbReference type="Proteomes" id="UP000009309">
    <property type="component" value="Unassembled WGS sequence"/>
</dbReference>
<dbReference type="Pfam" id="PF00072">
    <property type="entry name" value="Response_reg"/>
    <property type="match status" value="1"/>
</dbReference>
<dbReference type="EMBL" id="CAIT01000009">
    <property type="protein sequence ID" value="CCH56556.1"/>
    <property type="molecule type" value="Genomic_DNA"/>
</dbReference>
<dbReference type="OrthoDB" id="9796457at2"/>
<comment type="caution">
    <text evidence="3">The sequence shown here is derived from an EMBL/GenBank/DDBJ whole genome shotgun (WGS) entry which is preliminary data.</text>
</comment>
<evidence type="ECO:0000313" key="4">
    <source>
        <dbReference type="Proteomes" id="UP000009309"/>
    </source>
</evidence>
<feature type="domain" description="Response regulatory" evidence="2">
    <location>
        <begin position="6"/>
        <end position="126"/>
    </location>
</feature>
<proteinExistence type="predicted"/>
<name>I2GRM8_9BACT</name>